<sequence>MVQGNYICIHCGSSIPALYERYGGGHIRLSLCQYCNNVADKYVEYDNVLLFIDLILIKPCAYRHTIYNVFLSSSSEQESFEQKNRIVIPSGSNSKSHKTSKAVTEQVSLSSSVDTLMSPTEVEGCFRSGTSLIPLVFRLGILMLLFEVYVTWAYHEKSFMEKADHTSLIISLVLKGPIQYIYFLSTTLLQNILLCVSLSYYGLRWLPFPTCKPEISSDTPTSTDTSVNSTPFTSRSPSPSPKSPKLNSPQMTHLRIPSHQLCEKRLTASFISTPQLKAKQSALSFAGEYIPQQYPDSFLMSSKPTFKKISGIMITTVLISNIIKLFPIVMLIWPYDPPILHATRLLVRIVHIFLLIEALYIVLIDPKNTKRKSRKRCSSSSSNDYYRVTAVVLVSELTRIVVSHIIIVFVASAIWGVSVREIGLDDWKMLKVGIRMLEELGDYILGEV</sequence>
<keyword evidence="6 10" id="KW-1133">Transmembrane helix</keyword>
<dbReference type="GO" id="GO:0006665">
    <property type="term" value="P:sphingolipid metabolic process"/>
    <property type="evidence" value="ECO:0007669"/>
    <property type="project" value="UniProtKB-UniRule"/>
</dbReference>
<keyword evidence="9 10" id="KW-0472">Membrane</keyword>
<evidence type="ECO:0000256" key="2">
    <source>
        <dbReference type="ARBA" id="ARBA00009187"/>
    </source>
</evidence>
<evidence type="ECO:0000313" key="12">
    <source>
        <dbReference type="EMBL" id="GAV29057.1"/>
    </source>
</evidence>
<keyword evidence="13" id="KW-1185">Reference proteome</keyword>
<keyword evidence="7 10" id="KW-0445">Lipid transport</keyword>
<feature type="region of interest" description="Disordered" evidence="11">
    <location>
        <begin position="216"/>
        <end position="249"/>
    </location>
</feature>
<gene>
    <name evidence="12" type="ORF">PMKS-002536</name>
</gene>
<dbReference type="GO" id="GO:0032541">
    <property type="term" value="C:cortical endoplasmic reticulum"/>
    <property type="evidence" value="ECO:0007669"/>
    <property type="project" value="TreeGrafter"/>
</dbReference>
<dbReference type="GO" id="GO:0000139">
    <property type="term" value="C:Golgi membrane"/>
    <property type="evidence" value="ECO:0007669"/>
    <property type="project" value="UniProtKB-SubCell"/>
</dbReference>
<feature type="transmembrane region" description="Helical" evidence="10">
    <location>
        <begin position="135"/>
        <end position="154"/>
    </location>
</feature>
<evidence type="ECO:0000256" key="7">
    <source>
        <dbReference type="ARBA" id="ARBA00023055"/>
    </source>
</evidence>
<comment type="caution">
    <text evidence="12">The sequence shown here is derived from an EMBL/GenBank/DDBJ whole genome shotgun (WGS) entry which is preliminary data.</text>
</comment>
<evidence type="ECO:0000256" key="1">
    <source>
        <dbReference type="ARBA" id="ARBA00004477"/>
    </source>
</evidence>
<evidence type="ECO:0000256" key="5">
    <source>
        <dbReference type="ARBA" id="ARBA00022824"/>
    </source>
</evidence>
<comment type="function">
    <text evidence="10">Mediator of sterol homeostasis involved in sterol uptake, trafficking and distribution into membranes.</text>
</comment>
<dbReference type="AlphaFoldDB" id="A0A1Q2YHN1"/>
<name>A0A1Q2YHN1_9ASCO</name>
<proteinExistence type="inferred from homology"/>
<evidence type="ECO:0000256" key="11">
    <source>
        <dbReference type="SAM" id="MobiDB-lite"/>
    </source>
</evidence>
<dbReference type="InterPro" id="IPR007290">
    <property type="entry name" value="Arv1"/>
</dbReference>
<evidence type="ECO:0000256" key="4">
    <source>
        <dbReference type="ARBA" id="ARBA00022692"/>
    </source>
</evidence>
<accession>A0A1Q2YHN1</accession>
<evidence type="ECO:0000256" key="10">
    <source>
        <dbReference type="RuleBase" id="RU368065"/>
    </source>
</evidence>
<keyword evidence="4 10" id="KW-0812">Transmembrane</keyword>
<feature type="transmembrane region" description="Helical" evidence="10">
    <location>
        <begin position="345"/>
        <end position="364"/>
    </location>
</feature>
<comment type="similarity">
    <text evidence="2 10">Belongs to the ARV1 family.</text>
</comment>
<dbReference type="GO" id="GO:0097036">
    <property type="term" value="P:regulation of plasma membrane sterol distribution"/>
    <property type="evidence" value="ECO:0007669"/>
    <property type="project" value="UniProtKB-UniRule"/>
</dbReference>
<dbReference type="GO" id="GO:0016125">
    <property type="term" value="P:sterol metabolic process"/>
    <property type="evidence" value="ECO:0007669"/>
    <property type="project" value="UniProtKB-UniRule"/>
</dbReference>
<keyword evidence="5 10" id="KW-0256">Endoplasmic reticulum</keyword>
<dbReference type="GO" id="GO:0005789">
    <property type="term" value="C:endoplasmic reticulum membrane"/>
    <property type="evidence" value="ECO:0007669"/>
    <property type="project" value="UniProtKB-SubCell"/>
</dbReference>
<evidence type="ECO:0000313" key="13">
    <source>
        <dbReference type="Proteomes" id="UP000186136"/>
    </source>
</evidence>
<dbReference type="GO" id="GO:0032366">
    <property type="term" value="P:intracellular sterol transport"/>
    <property type="evidence" value="ECO:0007669"/>
    <property type="project" value="UniProtKB-UniRule"/>
</dbReference>
<comment type="subcellular location">
    <subcellularLocation>
        <location evidence="1 10">Endoplasmic reticulum membrane</location>
        <topology evidence="1 10">Multi-pass membrane protein</topology>
    </subcellularLocation>
    <subcellularLocation>
        <location evidence="10">Golgi apparatus membrane</location>
        <topology evidence="10">Multi-pass membrane protein</topology>
    </subcellularLocation>
</comment>
<keyword evidence="3 10" id="KW-0813">Transport</keyword>
<keyword evidence="8 10" id="KW-0443">Lipid metabolism</keyword>
<dbReference type="PANTHER" id="PTHR14467">
    <property type="entry name" value="ARV1"/>
    <property type="match status" value="1"/>
</dbReference>
<evidence type="ECO:0000256" key="6">
    <source>
        <dbReference type="ARBA" id="ARBA00022989"/>
    </source>
</evidence>
<evidence type="ECO:0000256" key="8">
    <source>
        <dbReference type="ARBA" id="ARBA00023098"/>
    </source>
</evidence>
<feature type="transmembrane region" description="Helical" evidence="10">
    <location>
        <begin position="309"/>
        <end position="333"/>
    </location>
</feature>
<reference evidence="12 13" key="1">
    <citation type="submission" date="2016-08" db="EMBL/GenBank/DDBJ databases">
        <title>Whole genome shotgun sequence of Pichia membranifaciens KS47-1.</title>
        <authorList>
            <person name="Konishi M."/>
            <person name="Ishida M."/>
            <person name="Arakawa T."/>
            <person name="Kato Y."/>
            <person name="Horiuchi J."/>
        </authorList>
    </citation>
    <scope>NUCLEOTIDE SEQUENCE [LARGE SCALE GENOMIC DNA]</scope>
    <source>
        <strain evidence="12 13">KS47-1</strain>
    </source>
</reference>
<dbReference type="Proteomes" id="UP000186136">
    <property type="component" value="Unassembled WGS sequence"/>
</dbReference>
<organism evidence="12 13">
    <name type="scientific">Pichia membranifaciens</name>
    <dbReference type="NCBI Taxonomy" id="4926"/>
    <lineage>
        <taxon>Eukaryota</taxon>
        <taxon>Fungi</taxon>
        <taxon>Dikarya</taxon>
        <taxon>Ascomycota</taxon>
        <taxon>Saccharomycotina</taxon>
        <taxon>Pichiomycetes</taxon>
        <taxon>Pichiales</taxon>
        <taxon>Pichiaceae</taxon>
        <taxon>Pichia</taxon>
    </lineage>
</organism>
<protein>
    <recommendedName>
        <fullName evidence="10">Protein ARV</fullName>
    </recommendedName>
</protein>
<dbReference type="Pfam" id="PF04161">
    <property type="entry name" value="Arv1"/>
    <property type="match status" value="2"/>
</dbReference>
<evidence type="ECO:0000256" key="9">
    <source>
        <dbReference type="ARBA" id="ARBA00023136"/>
    </source>
</evidence>
<feature type="transmembrane region" description="Helical" evidence="10">
    <location>
        <begin position="180"/>
        <end position="203"/>
    </location>
</feature>
<feature type="transmembrane region" description="Helical" evidence="10">
    <location>
        <begin position="385"/>
        <end position="415"/>
    </location>
</feature>
<dbReference type="OrthoDB" id="2192830at2759"/>
<keyword evidence="10" id="KW-0333">Golgi apparatus</keyword>
<keyword evidence="10" id="KW-0746">Sphingolipid metabolism</keyword>
<comment type="function">
    <text evidence="10">Regulates also the sphingolipid metabolism.</text>
</comment>
<dbReference type="EMBL" id="BDGI01000097">
    <property type="protein sequence ID" value="GAV29057.1"/>
    <property type="molecule type" value="Genomic_DNA"/>
</dbReference>
<dbReference type="PANTHER" id="PTHR14467:SF0">
    <property type="entry name" value="PROTEIN ARV1"/>
    <property type="match status" value="1"/>
</dbReference>
<evidence type="ECO:0000256" key="3">
    <source>
        <dbReference type="ARBA" id="ARBA00022448"/>
    </source>
</evidence>